<dbReference type="AlphaFoldDB" id="A0ABC8M960"/>
<accession>A0ABC8M960</accession>
<keyword evidence="7" id="KW-0067">ATP-binding</keyword>
<dbReference type="GO" id="GO:0005886">
    <property type="term" value="C:plasma membrane"/>
    <property type="evidence" value="ECO:0007669"/>
    <property type="project" value="UniProtKB-SubCell"/>
</dbReference>
<evidence type="ECO:0000256" key="11">
    <source>
        <dbReference type="SAM" id="SignalP"/>
    </source>
</evidence>
<evidence type="ECO:0000256" key="4">
    <source>
        <dbReference type="ARBA" id="ARBA00022729"/>
    </source>
</evidence>
<dbReference type="CDD" id="cd06899">
    <property type="entry name" value="lectin_legume_LecRK_Arcelin_ConA"/>
    <property type="match status" value="1"/>
</dbReference>
<evidence type="ECO:0000256" key="8">
    <source>
        <dbReference type="ARBA" id="ARBA00022989"/>
    </source>
</evidence>
<dbReference type="GO" id="GO:0030246">
    <property type="term" value="F:carbohydrate binding"/>
    <property type="evidence" value="ECO:0007669"/>
    <property type="project" value="UniProtKB-KW"/>
</dbReference>
<evidence type="ECO:0000256" key="10">
    <source>
        <dbReference type="ARBA" id="ARBA00023170"/>
    </source>
</evidence>
<feature type="domain" description="Legume lectin" evidence="12">
    <location>
        <begin position="38"/>
        <end position="269"/>
    </location>
</feature>
<sequence length="512" mass="57272">MFQLTTMLFLFLLMLFFPKNIVGQGGEFNFSGILYAAGLTDMDDGLSRLSSSRTETTGQVFYNSSFRFKGSPNGIFYSFSTTFVFAIRGKNRVNKGHGLAFVLSPTRDFSNADADEYLGIFNTRTNGAPKSHIVAVELDTAQSPEFQDIDDNHVGVDINSLKSDKSASAGYFKDDGTFRKLSLTSGDSMQLWVEYDSKQKRLNVTLHPVRVLKPMVPLLSLQRDLSPYFLEYMYVGFTSSTGLTADHFILGWTFKINGTAQDIDHSRLPKPFLDHKWYQPPKGLIFELLKLSAVCIPIMASICLWDIFKRKKLYEVHEEWEVQYGPYKFDYKDLHTATKGFKDSELLGKGGFGKVYKGTFGYISPELARTGNASTSSDVFALGVVMLEIACGRKPILSRASHSEVVLTDWVLECWENGDIMQVLDQKIGQDYPEEQVELVLKLGLLCSHPVAAFRPNMSSVIQYLDNVVQLPHDLLDIVNAREVHGGELALSPESCSGASLTFTESFLSHGR</sequence>
<dbReference type="InterPro" id="IPR011009">
    <property type="entry name" value="Kinase-like_dom_sf"/>
</dbReference>
<organism evidence="14 15">
    <name type="scientific">Eruca vesicaria subsp. sativa</name>
    <name type="common">Garden rocket</name>
    <name type="synonym">Eruca sativa</name>
    <dbReference type="NCBI Taxonomy" id="29727"/>
    <lineage>
        <taxon>Eukaryota</taxon>
        <taxon>Viridiplantae</taxon>
        <taxon>Streptophyta</taxon>
        <taxon>Embryophyta</taxon>
        <taxon>Tracheophyta</taxon>
        <taxon>Spermatophyta</taxon>
        <taxon>Magnoliopsida</taxon>
        <taxon>eudicotyledons</taxon>
        <taxon>Gunneridae</taxon>
        <taxon>Pentapetalae</taxon>
        <taxon>rosids</taxon>
        <taxon>malvids</taxon>
        <taxon>Brassicales</taxon>
        <taxon>Brassicaceae</taxon>
        <taxon>Brassiceae</taxon>
        <taxon>Eruca</taxon>
    </lineage>
</organism>
<keyword evidence="8" id="KW-1133">Transmembrane helix</keyword>
<evidence type="ECO:0000256" key="6">
    <source>
        <dbReference type="ARBA" id="ARBA00022741"/>
    </source>
</evidence>
<dbReference type="InterPro" id="IPR013320">
    <property type="entry name" value="ConA-like_dom_sf"/>
</dbReference>
<proteinExistence type="predicted"/>
<keyword evidence="9" id="KW-0472">Membrane</keyword>
<dbReference type="SUPFAM" id="SSF49899">
    <property type="entry name" value="Concanavalin A-like lectins/glucanases"/>
    <property type="match status" value="1"/>
</dbReference>
<evidence type="ECO:0000259" key="12">
    <source>
        <dbReference type="Pfam" id="PF00139"/>
    </source>
</evidence>
<dbReference type="Gene3D" id="1.10.510.10">
    <property type="entry name" value="Transferase(Phosphotransferase) domain 1"/>
    <property type="match status" value="1"/>
</dbReference>
<dbReference type="Proteomes" id="UP001642260">
    <property type="component" value="Unassembled WGS sequence"/>
</dbReference>
<evidence type="ECO:0000313" key="14">
    <source>
        <dbReference type="EMBL" id="CAH8392169.1"/>
    </source>
</evidence>
<reference evidence="14 15" key="1">
    <citation type="submission" date="2022-03" db="EMBL/GenBank/DDBJ databases">
        <authorList>
            <person name="Macdonald S."/>
            <person name="Ahmed S."/>
            <person name="Newling K."/>
        </authorList>
    </citation>
    <scope>NUCLEOTIDE SEQUENCE [LARGE SCALE GENOMIC DNA]</scope>
</reference>
<dbReference type="GO" id="GO:0005524">
    <property type="term" value="F:ATP binding"/>
    <property type="evidence" value="ECO:0007669"/>
    <property type="project" value="UniProtKB-KW"/>
</dbReference>
<dbReference type="SUPFAM" id="SSF56112">
    <property type="entry name" value="Protein kinase-like (PK-like)"/>
    <property type="match status" value="2"/>
</dbReference>
<feature type="chain" id="PRO_5044806317" description="Non-specific serine/threonine protein kinase" evidence="11">
    <location>
        <begin position="24"/>
        <end position="512"/>
    </location>
</feature>
<gene>
    <name evidence="14" type="ORF">ERUC_LOCUS44652</name>
</gene>
<dbReference type="PANTHER" id="PTHR27007">
    <property type="match status" value="1"/>
</dbReference>
<comment type="caution">
    <text evidence="14">The sequence shown here is derived from an EMBL/GenBank/DDBJ whole genome shotgun (WGS) entry which is preliminary data.</text>
</comment>
<name>A0ABC8M960_ERUVS</name>
<evidence type="ECO:0000256" key="9">
    <source>
        <dbReference type="ARBA" id="ARBA00023136"/>
    </source>
</evidence>
<evidence type="ECO:0000256" key="2">
    <source>
        <dbReference type="ARBA" id="ARBA00022475"/>
    </source>
</evidence>
<dbReference type="Pfam" id="PF00139">
    <property type="entry name" value="Lectin_legB"/>
    <property type="match status" value="1"/>
</dbReference>
<evidence type="ECO:0000259" key="13">
    <source>
        <dbReference type="Pfam" id="PF07714"/>
    </source>
</evidence>
<keyword evidence="10" id="KW-0675">Receptor</keyword>
<dbReference type="InterPro" id="IPR050528">
    <property type="entry name" value="L-type_Lectin-RKs"/>
</dbReference>
<evidence type="ECO:0000256" key="7">
    <source>
        <dbReference type="ARBA" id="ARBA00022840"/>
    </source>
</evidence>
<evidence type="ECO:0008006" key="16">
    <source>
        <dbReference type="Google" id="ProtNLM"/>
    </source>
</evidence>
<dbReference type="EMBL" id="CAKOAT010985153">
    <property type="protein sequence ID" value="CAH8392169.1"/>
    <property type="molecule type" value="Genomic_DNA"/>
</dbReference>
<evidence type="ECO:0000313" key="15">
    <source>
        <dbReference type="Proteomes" id="UP001642260"/>
    </source>
</evidence>
<keyword evidence="4 11" id="KW-0732">Signal</keyword>
<dbReference type="Gene3D" id="2.60.120.200">
    <property type="match status" value="1"/>
</dbReference>
<keyword evidence="2" id="KW-1003">Cell membrane</keyword>
<keyword evidence="3" id="KW-0812">Transmembrane</keyword>
<evidence type="ECO:0000256" key="5">
    <source>
        <dbReference type="ARBA" id="ARBA00022734"/>
    </source>
</evidence>
<feature type="signal peptide" evidence="11">
    <location>
        <begin position="1"/>
        <end position="23"/>
    </location>
</feature>
<evidence type="ECO:0000256" key="1">
    <source>
        <dbReference type="ARBA" id="ARBA00004251"/>
    </source>
</evidence>
<feature type="domain" description="Serine-threonine/tyrosine-protein kinase catalytic" evidence="13">
    <location>
        <begin position="362"/>
        <end position="465"/>
    </location>
</feature>
<evidence type="ECO:0000256" key="3">
    <source>
        <dbReference type="ARBA" id="ARBA00022692"/>
    </source>
</evidence>
<dbReference type="GO" id="GO:0006952">
    <property type="term" value="P:defense response"/>
    <property type="evidence" value="ECO:0007669"/>
    <property type="project" value="UniProtKB-ARBA"/>
</dbReference>
<keyword evidence="15" id="KW-1185">Reference proteome</keyword>
<protein>
    <recommendedName>
        <fullName evidence="16">Non-specific serine/threonine protein kinase</fullName>
    </recommendedName>
</protein>
<keyword evidence="5" id="KW-0430">Lectin</keyword>
<dbReference type="FunFam" id="2.60.120.200:FF:000112">
    <property type="entry name" value="L-type lectin-domain containing receptor kinase V.9"/>
    <property type="match status" value="1"/>
</dbReference>
<dbReference type="InterPro" id="IPR001245">
    <property type="entry name" value="Ser-Thr/Tyr_kinase_cat_dom"/>
</dbReference>
<keyword evidence="6" id="KW-0547">Nucleotide-binding</keyword>
<dbReference type="Pfam" id="PF07714">
    <property type="entry name" value="PK_Tyr_Ser-Thr"/>
    <property type="match status" value="1"/>
</dbReference>
<comment type="subcellular location">
    <subcellularLocation>
        <location evidence="1">Cell membrane</location>
        <topology evidence="1">Single-pass type I membrane protein</topology>
    </subcellularLocation>
</comment>
<dbReference type="InterPro" id="IPR001220">
    <property type="entry name" value="Legume_lectin_dom"/>
</dbReference>